<gene>
    <name evidence="1" type="ORF">FPD46_00640</name>
</gene>
<evidence type="ECO:0000313" key="1">
    <source>
        <dbReference type="EMBL" id="TXE84776.1"/>
    </source>
</evidence>
<dbReference type="Proteomes" id="UP000321310">
    <property type="component" value="Unassembled WGS sequence"/>
</dbReference>
<evidence type="ECO:0000313" key="2">
    <source>
        <dbReference type="Proteomes" id="UP000321310"/>
    </source>
</evidence>
<sequence>MKEIEKKILRNMTAYGKILYNNLPELQERIKICLEAKLDYDSFKEIDILIKQLSNFGINEMFDKMTDEKYIEKFNNFGNYMIKSLDKIIENNNLNDKQVISIENVFSTNIKDFNVSDESTYFIFLTKLSILKEFLEKENLPFTKEHIFQLKYEMIELSEKIPDIKENEEEYIELFLTIENNLKEKEESNQRKINKL</sequence>
<reference evidence="1 2" key="1">
    <citation type="submission" date="2019-07" db="EMBL/GenBank/DDBJ databases">
        <title>Rapid identification of Enteric Bacteria from Whole Genome Sequences (WGS) using Average Nucleotide Identity (ANI).</title>
        <authorList>
            <person name="Lane C."/>
        </authorList>
    </citation>
    <scope>NUCLEOTIDE SEQUENCE [LARGE SCALE GENOMIC DNA]</scope>
    <source>
        <strain evidence="1 2">2016D-0250</strain>
    </source>
</reference>
<proteinExistence type="predicted"/>
<comment type="caution">
    <text evidence="1">The sequence shown here is derived from an EMBL/GenBank/DDBJ whole genome shotgun (WGS) entry which is preliminary data.</text>
</comment>
<protein>
    <submittedName>
        <fullName evidence="1">Uncharacterized protein</fullName>
    </submittedName>
</protein>
<dbReference type="RefSeq" id="WP_147574802.1">
    <property type="nucleotide sequence ID" value="NZ_VOWB01000008.1"/>
</dbReference>
<organism evidence="1 2">
    <name type="scientific">Campylobacter peloridis</name>
    <dbReference type="NCBI Taxonomy" id="488546"/>
    <lineage>
        <taxon>Bacteria</taxon>
        <taxon>Pseudomonadati</taxon>
        <taxon>Campylobacterota</taxon>
        <taxon>Epsilonproteobacteria</taxon>
        <taxon>Campylobacterales</taxon>
        <taxon>Campylobacteraceae</taxon>
        <taxon>Campylobacter</taxon>
    </lineage>
</organism>
<name>A0A5C7DTP4_9BACT</name>
<dbReference type="AlphaFoldDB" id="A0A5C7DTP4"/>
<dbReference type="EMBL" id="VOWB01000008">
    <property type="protein sequence ID" value="TXE84776.1"/>
    <property type="molecule type" value="Genomic_DNA"/>
</dbReference>
<accession>A0A5C7DTP4</accession>